<evidence type="ECO:0000313" key="1">
    <source>
        <dbReference type="EMBL" id="GLR66917.1"/>
    </source>
</evidence>
<protein>
    <submittedName>
        <fullName evidence="1">Uncharacterized protein</fullName>
    </submittedName>
</protein>
<evidence type="ECO:0000313" key="2">
    <source>
        <dbReference type="Proteomes" id="UP001156641"/>
    </source>
</evidence>
<reference evidence="2" key="1">
    <citation type="journal article" date="2019" name="Int. J. Syst. Evol. Microbiol.">
        <title>The Global Catalogue of Microorganisms (GCM) 10K type strain sequencing project: providing services to taxonomists for standard genome sequencing and annotation.</title>
        <authorList>
            <consortium name="The Broad Institute Genomics Platform"/>
            <consortium name="The Broad Institute Genome Sequencing Center for Infectious Disease"/>
            <person name="Wu L."/>
            <person name="Ma J."/>
        </authorList>
    </citation>
    <scope>NUCLEOTIDE SEQUENCE [LARGE SCALE GENOMIC DNA]</scope>
    <source>
        <strain evidence="2">NBRC 112502</strain>
    </source>
</reference>
<comment type="caution">
    <text evidence="1">The sequence shown here is derived from an EMBL/GenBank/DDBJ whole genome shotgun (WGS) entry which is preliminary data.</text>
</comment>
<dbReference type="EMBL" id="BSOS01000042">
    <property type="protein sequence ID" value="GLR66917.1"/>
    <property type="molecule type" value="Genomic_DNA"/>
</dbReference>
<organism evidence="1 2">
    <name type="scientific">Acidocella aquatica</name>
    <dbReference type="NCBI Taxonomy" id="1922313"/>
    <lineage>
        <taxon>Bacteria</taxon>
        <taxon>Pseudomonadati</taxon>
        <taxon>Pseudomonadota</taxon>
        <taxon>Alphaproteobacteria</taxon>
        <taxon>Acetobacterales</taxon>
        <taxon>Acidocellaceae</taxon>
        <taxon>Acidocella</taxon>
    </lineage>
</organism>
<name>A0ABQ6A5H2_9PROT</name>
<sequence>MDDDTIIIIDGISTITWSGFLRVNFFEPEEAEEMRAAPQGRGEYHGGGGAAAEFHLTLLTHKVTEFNLWEVEKLPVNQSVLFTGLAPDDLTCETSSIGLRLGRAFALSQIHSGTQIRTTA</sequence>
<gene>
    <name evidence="1" type="ORF">GCM10010909_15970</name>
</gene>
<proteinExistence type="predicted"/>
<dbReference type="Proteomes" id="UP001156641">
    <property type="component" value="Unassembled WGS sequence"/>
</dbReference>
<keyword evidence="2" id="KW-1185">Reference proteome</keyword>
<accession>A0ABQ6A5H2</accession>